<organism evidence="7 8">
    <name type="scientific">Corynebacterium uterequi</name>
    <dbReference type="NCBI Taxonomy" id="1072256"/>
    <lineage>
        <taxon>Bacteria</taxon>
        <taxon>Bacillati</taxon>
        <taxon>Actinomycetota</taxon>
        <taxon>Actinomycetes</taxon>
        <taxon>Mycobacteriales</taxon>
        <taxon>Corynebacteriaceae</taxon>
        <taxon>Corynebacterium</taxon>
    </lineage>
</organism>
<dbReference type="SUPFAM" id="SSF48179">
    <property type="entry name" value="6-phosphogluconate dehydrogenase C-terminal domain-like"/>
    <property type="match status" value="1"/>
</dbReference>
<dbReference type="GO" id="GO:0008442">
    <property type="term" value="F:3-hydroxyisobutyrate dehydrogenase activity"/>
    <property type="evidence" value="ECO:0007669"/>
    <property type="project" value="UniProtKB-EC"/>
</dbReference>
<evidence type="ECO:0000259" key="5">
    <source>
        <dbReference type="Pfam" id="PF03446"/>
    </source>
</evidence>
<dbReference type="InterPro" id="IPR036291">
    <property type="entry name" value="NAD(P)-bd_dom_sf"/>
</dbReference>
<dbReference type="Proteomes" id="UP000035548">
    <property type="component" value="Chromosome"/>
</dbReference>
<keyword evidence="3" id="KW-0520">NAD</keyword>
<dbReference type="GO" id="GO:0051287">
    <property type="term" value="F:NAD binding"/>
    <property type="evidence" value="ECO:0007669"/>
    <property type="project" value="InterPro"/>
</dbReference>
<dbReference type="AlphaFoldDB" id="A0A0G3HGM4"/>
<dbReference type="EC" id="1.1.1.31" evidence="7"/>
<protein>
    <submittedName>
        <fullName evidence="7">Beta-hydroxyacid dehydrogenase, 3-hydroxyisobutyrate dehydrogenase</fullName>
        <ecNumber evidence="7">1.1.1.31</ecNumber>
    </submittedName>
</protein>
<dbReference type="InterPro" id="IPR051265">
    <property type="entry name" value="HIBADH-related_NP60_sf"/>
</dbReference>
<dbReference type="STRING" id="1072256.CUTER_01285"/>
<accession>A0A0G3HGM4</accession>
<dbReference type="InterPro" id="IPR006115">
    <property type="entry name" value="6PGDH_NADP-bd"/>
</dbReference>
<dbReference type="PATRIC" id="fig|1072256.5.peg.247"/>
<evidence type="ECO:0000259" key="6">
    <source>
        <dbReference type="Pfam" id="PF14833"/>
    </source>
</evidence>
<dbReference type="InterPro" id="IPR015815">
    <property type="entry name" value="HIBADH-related"/>
</dbReference>
<dbReference type="Pfam" id="PF14833">
    <property type="entry name" value="NAD_binding_11"/>
    <property type="match status" value="1"/>
</dbReference>
<feature type="domain" description="3-hydroxyisobutyrate dehydrogenase-like NAD-binding" evidence="6">
    <location>
        <begin position="186"/>
        <end position="299"/>
    </location>
</feature>
<dbReference type="GO" id="GO:0050661">
    <property type="term" value="F:NADP binding"/>
    <property type="evidence" value="ECO:0007669"/>
    <property type="project" value="InterPro"/>
</dbReference>
<feature type="domain" description="6-phosphogluconate dehydrogenase NADP-binding" evidence="5">
    <location>
        <begin position="25"/>
        <end position="159"/>
    </location>
</feature>
<dbReference type="SUPFAM" id="SSF51735">
    <property type="entry name" value="NAD(P)-binding Rossmann-fold domains"/>
    <property type="match status" value="1"/>
</dbReference>
<reference evidence="8" key="2">
    <citation type="submission" date="2015-05" db="EMBL/GenBank/DDBJ databases">
        <title>Complete genome sequence of Corynebacterium uterequi DSM 45634, isolated from the uterus of a maiden mare.</title>
        <authorList>
            <person name="Ruckert C."/>
            <person name="Albersmeier A."/>
            <person name="Winkler A."/>
            <person name="Tauch A."/>
        </authorList>
    </citation>
    <scope>NUCLEOTIDE SEQUENCE [LARGE SCALE GENOMIC DNA]</scope>
    <source>
        <strain evidence="8">DSM 45634</strain>
    </source>
</reference>
<dbReference type="EMBL" id="CP011546">
    <property type="protein sequence ID" value="AKK10277.1"/>
    <property type="molecule type" value="Genomic_DNA"/>
</dbReference>
<dbReference type="InterPro" id="IPR008927">
    <property type="entry name" value="6-PGluconate_DH-like_C_sf"/>
</dbReference>
<dbReference type="PANTHER" id="PTHR43580:SF2">
    <property type="entry name" value="CYTOKINE-LIKE NUCLEAR FACTOR N-PAC"/>
    <property type="match status" value="1"/>
</dbReference>
<evidence type="ECO:0000256" key="1">
    <source>
        <dbReference type="ARBA" id="ARBA00009080"/>
    </source>
</evidence>
<dbReference type="Gene3D" id="1.10.1040.10">
    <property type="entry name" value="N-(1-d-carboxylethyl)-l-norvaline Dehydrogenase, domain 2"/>
    <property type="match status" value="1"/>
</dbReference>
<dbReference type="InterPro" id="IPR013328">
    <property type="entry name" value="6PGD_dom2"/>
</dbReference>
<keyword evidence="2 7" id="KW-0560">Oxidoreductase</keyword>
<evidence type="ECO:0000256" key="3">
    <source>
        <dbReference type="ARBA" id="ARBA00023027"/>
    </source>
</evidence>
<evidence type="ECO:0000256" key="2">
    <source>
        <dbReference type="ARBA" id="ARBA00023002"/>
    </source>
</evidence>
<gene>
    <name evidence="7" type="ORF">CUTER_01285</name>
</gene>
<dbReference type="Gene3D" id="3.40.50.720">
    <property type="entry name" value="NAD(P)-binding Rossmann-like Domain"/>
    <property type="match status" value="1"/>
</dbReference>
<proteinExistence type="inferred from homology"/>
<sequence>MTTPFTVLGEILPKPPLAGRLEPMKIAFLGTGRMGTELALHLINTGHELTVWNRTKDKTARLAEAGATVVDTPAAAVDGAEIVVTSLFGPNTVREVVVEPGLIPDGVTWVDSTTVSPADAREFAAACDTYVHTPVIGTLGPARKGGLGVYVGTPDDARRAAIVELVTPWAQANLDRLVAVDSAAKAATGKLLANLALAVTIQGVKEALFLGASEGLDAEEVLTMLNYTGLEFMKNMKTPFILGERETAPGDFTVDAIAKDAQLMLDTSARELPAVAASLAALREQQELGRGDEDFSSVVVYRADTRS</sequence>
<reference evidence="7 8" key="1">
    <citation type="journal article" date="2015" name="Genome Announc.">
        <title>Virulence Factor Genes Detected in the Complete Genome Sequence of Corynebacterium uterequi DSM 45634, Isolated from the Uterus of a Maiden Mare.</title>
        <authorList>
            <person name="Ruckert C."/>
            <person name="Kriete M."/>
            <person name="Jaenicke S."/>
            <person name="Winkler A."/>
            <person name="Tauch A."/>
        </authorList>
    </citation>
    <scope>NUCLEOTIDE SEQUENCE [LARGE SCALE GENOMIC DNA]</scope>
    <source>
        <strain evidence="7 8">DSM 45634</strain>
    </source>
</reference>
<dbReference type="KEGG" id="cut:CUTER_01285"/>
<evidence type="ECO:0000256" key="4">
    <source>
        <dbReference type="PIRSR" id="PIRSR000103-1"/>
    </source>
</evidence>
<dbReference type="InterPro" id="IPR029154">
    <property type="entry name" value="HIBADH-like_NADP-bd"/>
</dbReference>
<keyword evidence="8" id="KW-1185">Reference proteome</keyword>
<dbReference type="PIRSF" id="PIRSF000103">
    <property type="entry name" value="HIBADH"/>
    <property type="match status" value="1"/>
</dbReference>
<dbReference type="PANTHER" id="PTHR43580">
    <property type="entry name" value="OXIDOREDUCTASE GLYR1-RELATED"/>
    <property type="match status" value="1"/>
</dbReference>
<comment type="similarity">
    <text evidence="1">Belongs to the HIBADH-related family.</text>
</comment>
<evidence type="ECO:0000313" key="7">
    <source>
        <dbReference type="EMBL" id="AKK10277.1"/>
    </source>
</evidence>
<dbReference type="Pfam" id="PF03446">
    <property type="entry name" value="NAD_binding_2"/>
    <property type="match status" value="1"/>
</dbReference>
<feature type="active site" evidence="4">
    <location>
        <position position="190"/>
    </location>
</feature>
<name>A0A0G3HGM4_9CORY</name>
<evidence type="ECO:0000313" key="8">
    <source>
        <dbReference type="Proteomes" id="UP000035548"/>
    </source>
</evidence>